<gene>
    <name evidence="3" type="ORF">BWK73_18610</name>
</gene>
<protein>
    <submittedName>
        <fullName evidence="3">AbrB family transcriptional regulator</fullName>
    </submittedName>
</protein>
<accession>A0A1Y1QPY8</accession>
<dbReference type="EMBL" id="MTEJ01000097">
    <property type="protein sequence ID" value="OQX11064.1"/>
    <property type="molecule type" value="Genomic_DNA"/>
</dbReference>
<organism evidence="3 4">
    <name type="scientific">Thiothrix lacustris</name>
    <dbReference type="NCBI Taxonomy" id="525917"/>
    <lineage>
        <taxon>Bacteria</taxon>
        <taxon>Pseudomonadati</taxon>
        <taxon>Pseudomonadota</taxon>
        <taxon>Gammaproteobacteria</taxon>
        <taxon>Thiotrichales</taxon>
        <taxon>Thiotrichaceae</taxon>
        <taxon>Thiothrix</taxon>
    </lineage>
</organism>
<evidence type="ECO:0000313" key="4">
    <source>
        <dbReference type="Proteomes" id="UP000192491"/>
    </source>
</evidence>
<evidence type="ECO:0000313" key="3">
    <source>
        <dbReference type="EMBL" id="OQX11064.1"/>
    </source>
</evidence>
<feature type="domain" description="SpoVT-AbrB" evidence="2">
    <location>
        <begin position="1"/>
        <end position="46"/>
    </location>
</feature>
<name>A0A1Y1QPY8_9GAMM</name>
<dbReference type="InterPro" id="IPR037914">
    <property type="entry name" value="SpoVT-AbrB_sf"/>
</dbReference>
<evidence type="ECO:0000256" key="1">
    <source>
        <dbReference type="PROSITE-ProRule" id="PRU01076"/>
    </source>
</evidence>
<reference evidence="3 4" key="1">
    <citation type="submission" date="2017-01" db="EMBL/GenBank/DDBJ databases">
        <title>Novel large sulfur bacteria in the metagenomes of groundwater-fed chemosynthetic microbial mats in the Lake Huron basin.</title>
        <authorList>
            <person name="Sharrar A.M."/>
            <person name="Flood B.E."/>
            <person name="Bailey J.V."/>
            <person name="Jones D.S."/>
            <person name="Biddanda B."/>
            <person name="Ruberg S.A."/>
            <person name="Marcus D.N."/>
            <person name="Dick G.J."/>
        </authorList>
    </citation>
    <scope>NUCLEOTIDE SEQUENCE [LARGE SCALE GENOMIC DNA]</scope>
    <source>
        <strain evidence="3">A8</strain>
    </source>
</reference>
<sequence length="69" mass="7900">MYTATLSSEYQLSIPKGIRDLLNLQAGQQFTVLAKGKVIELVQVRSIKEMRGFLKGANTENVRDRRDRF</sequence>
<keyword evidence="1" id="KW-0238">DNA-binding</keyword>
<dbReference type="AlphaFoldDB" id="A0A1Y1QPY8"/>
<dbReference type="Gene3D" id="2.10.260.10">
    <property type="match status" value="1"/>
</dbReference>
<dbReference type="SUPFAM" id="SSF89447">
    <property type="entry name" value="AbrB/MazE/MraZ-like"/>
    <property type="match status" value="1"/>
</dbReference>
<dbReference type="SMART" id="SM00966">
    <property type="entry name" value="SpoVT_AbrB"/>
    <property type="match status" value="1"/>
</dbReference>
<dbReference type="NCBIfam" id="TIGR01439">
    <property type="entry name" value="lp_hng_hel_AbrB"/>
    <property type="match status" value="1"/>
</dbReference>
<dbReference type="GO" id="GO:0003677">
    <property type="term" value="F:DNA binding"/>
    <property type="evidence" value="ECO:0007669"/>
    <property type="project" value="UniProtKB-UniRule"/>
</dbReference>
<evidence type="ECO:0000259" key="2">
    <source>
        <dbReference type="PROSITE" id="PS51740"/>
    </source>
</evidence>
<dbReference type="InterPro" id="IPR007159">
    <property type="entry name" value="SpoVT-AbrB_dom"/>
</dbReference>
<dbReference type="PROSITE" id="PS51740">
    <property type="entry name" value="SPOVT_ABRB"/>
    <property type="match status" value="1"/>
</dbReference>
<comment type="caution">
    <text evidence="3">The sequence shown here is derived from an EMBL/GenBank/DDBJ whole genome shotgun (WGS) entry which is preliminary data.</text>
</comment>
<proteinExistence type="predicted"/>
<dbReference type="Proteomes" id="UP000192491">
    <property type="component" value="Unassembled WGS sequence"/>
</dbReference>